<proteinExistence type="predicted"/>
<dbReference type="EMBL" id="LGIA01000208">
    <property type="protein sequence ID" value="KOH42872.1"/>
    <property type="molecule type" value="Genomic_DNA"/>
</dbReference>
<feature type="transmembrane region" description="Helical" evidence="1">
    <location>
        <begin position="144"/>
        <end position="167"/>
    </location>
</feature>
<accession>A0A0L8V3S1</accession>
<evidence type="ECO:0000259" key="2">
    <source>
        <dbReference type="Pfam" id="PF13386"/>
    </source>
</evidence>
<dbReference type="PANTHER" id="PTHR36394">
    <property type="entry name" value="OS01G0277700 PROTEIN"/>
    <property type="match status" value="1"/>
</dbReference>
<keyword evidence="1" id="KW-0472">Membrane</keyword>
<feature type="transmembrane region" description="Helical" evidence="1">
    <location>
        <begin position="6"/>
        <end position="32"/>
    </location>
</feature>
<feature type="transmembrane region" description="Helical" evidence="1">
    <location>
        <begin position="85"/>
        <end position="103"/>
    </location>
</feature>
<dbReference type="RefSeq" id="WP_053188119.1">
    <property type="nucleotide sequence ID" value="NZ_LGIA01000208.1"/>
</dbReference>
<feature type="transmembrane region" description="Helical" evidence="1">
    <location>
        <begin position="211"/>
        <end position="231"/>
    </location>
</feature>
<keyword evidence="4" id="KW-1185">Reference proteome</keyword>
<keyword evidence="1" id="KW-1133">Transmembrane helix</keyword>
<dbReference type="InterPro" id="IPR039447">
    <property type="entry name" value="UreH-like_TM_dom"/>
</dbReference>
<reference evidence="4" key="1">
    <citation type="submission" date="2015-07" db="EMBL/GenBank/DDBJ databases">
        <title>Genome sequencing of Sunxiuqinia dokdonensis strain SK.</title>
        <authorList>
            <person name="Ahn S."/>
            <person name="Kim B.-C."/>
        </authorList>
    </citation>
    <scope>NUCLEOTIDE SEQUENCE [LARGE SCALE GENOMIC DNA]</scope>
    <source>
        <strain evidence="4">SK</strain>
    </source>
</reference>
<feature type="domain" description="Urease accessory protein UreH-like transmembrane" evidence="2">
    <location>
        <begin position="41"/>
        <end position="224"/>
    </location>
</feature>
<organism evidence="3 4">
    <name type="scientific">Sunxiuqinia dokdonensis</name>
    <dbReference type="NCBI Taxonomy" id="1409788"/>
    <lineage>
        <taxon>Bacteria</taxon>
        <taxon>Pseudomonadati</taxon>
        <taxon>Bacteroidota</taxon>
        <taxon>Bacteroidia</taxon>
        <taxon>Marinilabiliales</taxon>
        <taxon>Prolixibacteraceae</taxon>
        <taxon>Sunxiuqinia</taxon>
    </lineage>
</organism>
<dbReference type="PANTHER" id="PTHR36394:SF1">
    <property type="entry name" value="OS01G0277700 PROTEIN"/>
    <property type="match status" value="1"/>
</dbReference>
<dbReference type="PATRIC" id="fig|1409788.3.peg.4409"/>
<keyword evidence="1" id="KW-0812">Transmembrane</keyword>
<feature type="transmembrane region" description="Helical" evidence="1">
    <location>
        <begin position="173"/>
        <end position="195"/>
    </location>
</feature>
<name>A0A0L8V3S1_9BACT</name>
<protein>
    <recommendedName>
        <fullName evidence="2">Urease accessory protein UreH-like transmembrane domain-containing protein</fullName>
    </recommendedName>
</protein>
<dbReference type="OrthoDB" id="9782403at2"/>
<dbReference type="STRING" id="1409788.NC99_43150"/>
<evidence type="ECO:0000313" key="3">
    <source>
        <dbReference type="EMBL" id="KOH42872.1"/>
    </source>
</evidence>
<feature type="transmembrane region" description="Helical" evidence="1">
    <location>
        <begin position="44"/>
        <end position="70"/>
    </location>
</feature>
<gene>
    <name evidence="3" type="ORF">NC99_43150</name>
</gene>
<dbReference type="AlphaFoldDB" id="A0A0L8V3S1"/>
<comment type="caution">
    <text evidence="3">The sequence shown here is derived from an EMBL/GenBank/DDBJ whole genome shotgun (WGS) entry which is preliminary data.</text>
</comment>
<evidence type="ECO:0000313" key="4">
    <source>
        <dbReference type="Proteomes" id="UP000036958"/>
    </source>
</evidence>
<sequence length="232" mass="25678">MNELYLLSLSAASLGFIHTILGPDHYLPFIVLSKARQWSSNKTMWITFISGVGHVGSSVLIGFLGIALGISLNKLESIEAIRGELVGWLLFAFGVAYTLYGVYKYVKSIDHKHLPAFLLPKKIRDLHHLPTDEKEGDNTKLTPWILFLIFVFGPCEVLIPVLIFPAYQHSTAGMLMIALIFGLATIGTMLLAVYLGHKGSSLVRFKKHERYLHLIAGLVILVSGAGIVFMGW</sequence>
<evidence type="ECO:0000256" key="1">
    <source>
        <dbReference type="SAM" id="Phobius"/>
    </source>
</evidence>
<dbReference type="Proteomes" id="UP000036958">
    <property type="component" value="Unassembled WGS sequence"/>
</dbReference>
<dbReference type="Pfam" id="PF13386">
    <property type="entry name" value="DsbD_2"/>
    <property type="match status" value="1"/>
</dbReference>